<dbReference type="EMBL" id="HBFS01025647">
    <property type="protein sequence ID" value="CAD8923947.1"/>
    <property type="molecule type" value="Transcribed_RNA"/>
</dbReference>
<evidence type="ECO:0000313" key="3">
    <source>
        <dbReference type="EMBL" id="CAD8923947.1"/>
    </source>
</evidence>
<evidence type="ECO:0000256" key="1">
    <source>
        <dbReference type="SAM" id="MobiDB-lite"/>
    </source>
</evidence>
<dbReference type="InterPro" id="IPR001368">
    <property type="entry name" value="TNFR/NGFR_Cys_rich_reg"/>
</dbReference>
<protein>
    <recommendedName>
        <fullName evidence="2">TNFR-Cys domain-containing protein</fullName>
    </recommendedName>
</protein>
<dbReference type="PROSITE" id="PS00652">
    <property type="entry name" value="TNFR_NGFR_1"/>
    <property type="match status" value="1"/>
</dbReference>
<dbReference type="AlphaFoldDB" id="A0A7S1CQ59"/>
<accession>A0A7S1CQ59</accession>
<sequence length="317" mass="32699">MAAPQALVPVATFTPGDRVRLVNHECLRNADAAVRAYIGRVASITGVFPGGRGYYCQFADGCIMQLPSMTLLAVPDEDGGGGGRGGAGGKRASAGGRDGGRGAGGPRARGQVRGRRAPLSDDSLSPFLRCLGIVAASRMLSLADLGRISLCSKGTRMVVSVSPARPKCVAPQCTTFWGLSKCRTCRGVKLHCEAHSIPCPCCAHRSCKACTMSCARCRKPGVYCAWCCPRESPLCCKRAVCEDCLVFCETPRCAGMGCSACFAKCKACGHFVCHTCEVSNDGVCGPCAGAASGGARAPAGAAQMSFPPPTGHPATVV</sequence>
<evidence type="ECO:0000259" key="2">
    <source>
        <dbReference type="PROSITE" id="PS00652"/>
    </source>
</evidence>
<gene>
    <name evidence="3" type="ORF">BSP0115_LOCUS17210</name>
</gene>
<feature type="domain" description="TNFR-Cys" evidence="2">
    <location>
        <begin position="241"/>
        <end position="284"/>
    </location>
</feature>
<organism evidence="3">
    <name type="scientific">Bicosoecida sp. CB-2014</name>
    <dbReference type="NCBI Taxonomy" id="1486930"/>
    <lineage>
        <taxon>Eukaryota</taxon>
        <taxon>Sar</taxon>
        <taxon>Stramenopiles</taxon>
        <taxon>Bigyra</taxon>
        <taxon>Opalozoa</taxon>
        <taxon>Bicosoecida</taxon>
    </lineage>
</organism>
<proteinExistence type="predicted"/>
<reference evidence="3" key="1">
    <citation type="submission" date="2021-01" db="EMBL/GenBank/DDBJ databases">
        <authorList>
            <person name="Corre E."/>
            <person name="Pelletier E."/>
            <person name="Niang G."/>
            <person name="Scheremetjew M."/>
            <person name="Finn R."/>
            <person name="Kale V."/>
            <person name="Holt S."/>
            <person name="Cochrane G."/>
            <person name="Meng A."/>
            <person name="Brown T."/>
            <person name="Cohen L."/>
        </authorList>
    </citation>
    <scope>NUCLEOTIDE SEQUENCE</scope>
    <source>
        <strain evidence="3">Ms1</strain>
    </source>
</reference>
<feature type="region of interest" description="Disordered" evidence="1">
    <location>
        <begin position="75"/>
        <end position="119"/>
    </location>
</feature>
<name>A0A7S1CQ59_9STRA</name>
<feature type="compositionally biased region" description="Gly residues" evidence="1">
    <location>
        <begin position="80"/>
        <end position="89"/>
    </location>
</feature>